<organism evidence="2 3">
    <name type="scientific">Cymbomonas tetramitiformis</name>
    <dbReference type="NCBI Taxonomy" id="36881"/>
    <lineage>
        <taxon>Eukaryota</taxon>
        <taxon>Viridiplantae</taxon>
        <taxon>Chlorophyta</taxon>
        <taxon>Pyramimonadophyceae</taxon>
        <taxon>Pyramimonadales</taxon>
        <taxon>Pyramimonadaceae</taxon>
        <taxon>Cymbomonas</taxon>
    </lineage>
</organism>
<sequence length="269" mass="29959">MPMPREKRFTMKLSSAALFPLDEMKSNNIISKAGFLEMHGQKVPMGDKVVIGLSMQRNAEKRYQEMKKAAQRSALSQSAPDLKTIQEAPPLNSKTVDDKRSGEFPPLVSAKAASAAPSEARSGRVLANMCPAPSEAKSKLSKLCEIYEQFYTPTTPSSFNSGAYYEKLRSRNYTPSSIASTPKFVMSQFQRPHDSFFMGKDPPAGPTRSMYNRRGPGSVASTMKTGVSAVLHSKILEIEQELDAQRVYRHEMERMLTETRNSLPLLQEL</sequence>
<dbReference type="AlphaFoldDB" id="A0AAE0FFU5"/>
<accession>A0AAE0FFU5</accession>
<dbReference type="Proteomes" id="UP001190700">
    <property type="component" value="Unassembled WGS sequence"/>
</dbReference>
<proteinExistence type="predicted"/>
<reference evidence="2 3" key="1">
    <citation type="journal article" date="2015" name="Genome Biol. Evol.">
        <title>Comparative Genomics of a Bacterivorous Green Alga Reveals Evolutionary Causalities and Consequences of Phago-Mixotrophic Mode of Nutrition.</title>
        <authorList>
            <person name="Burns J.A."/>
            <person name="Paasch A."/>
            <person name="Narechania A."/>
            <person name="Kim E."/>
        </authorList>
    </citation>
    <scope>NUCLEOTIDE SEQUENCE [LARGE SCALE GENOMIC DNA]</scope>
    <source>
        <strain evidence="2 3">PLY_AMNH</strain>
    </source>
</reference>
<comment type="caution">
    <text evidence="2">The sequence shown here is derived from an EMBL/GenBank/DDBJ whole genome shotgun (WGS) entry which is preliminary data.</text>
</comment>
<evidence type="ECO:0000313" key="2">
    <source>
        <dbReference type="EMBL" id="KAK3258561.1"/>
    </source>
</evidence>
<evidence type="ECO:0000256" key="1">
    <source>
        <dbReference type="SAM" id="MobiDB-lite"/>
    </source>
</evidence>
<gene>
    <name evidence="2" type="ORF">CYMTET_32398</name>
</gene>
<dbReference type="EMBL" id="LGRX02019452">
    <property type="protein sequence ID" value="KAK3258561.1"/>
    <property type="molecule type" value="Genomic_DNA"/>
</dbReference>
<protein>
    <submittedName>
        <fullName evidence="2">Uncharacterized protein</fullName>
    </submittedName>
</protein>
<evidence type="ECO:0000313" key="3">
    <source>
        <dbReference type="Proteomes" id="UP001190700"/>
    </source>
</evidence>
<keyword evidence="3" id="KW-1185">Reference proteome</keyword>
<feature type="region of interest" description="Disordered" evidence="1">
    <location>
        <begin position="71"/>
        <end position="103"/>
    </location>
</feature>
<name>A0AAE0FFU5_9CHLO</name>